<protein>
    <submittedName>
        <fullName evidence="1">Uncharacterized protein</fullName>
    </submittedName>
</protein>
<sequence length="76" mass="8949">MQPIVELIFSVFIVVVGRRITLDDIHCNALLFCFERGFDDPWSVRFPSYKRILRLFGQHQCNSLCMWGIFFFMAGV</sequence>
<dbReference type="Proteomes" id="UP000277204">
    <property type="component" value="Unassembled WGS sequence"/>
</dbReference>
<organism evidence="1 2">
    <name type="scientific">Schistosoma margrebowiei</name>
    <dbReference type="NCBI Taxonomy" id="48269"/>
    <lineage>
        <taxon>Eukaryota</taxon>
        <taxon>Metazoa</taxon>
        <taxon>Spiralia</taxon>
        <taxon>Lophotrochozoa</taxon>
        <taxon>Platyhelminthes</taxon>
        <taxon>Trematoda</taxon>
        <taxon>Digenea</taxon>
        <taxon>Strigeidida</taxon>
        <taxon>Schistosomatoidea</taxon>
        <taxon>Schistosomatidae</taxon>
        <taxon>Schistosoma</taxon>
    </lineage>
</organism>
<proteinExistence type="predicted"/>
<dbReference type="AlphaFoldDB" id="A0A3P7WYG5"/>
<name>A0A3P7WYG5_9TREM</name>
<gene>
    <name evidence="1" type="ORF">SMRZ_LOCUS3724</name>
</gene>
<evidence type="ECO:0000313" key="1">
    <source>
        <dbReference type="EMBL" id="VDO58969.1"/>
    </source>
</evidence>
<reference evidence="1 2" key="1">
    <citation type="submission" date="2018-11" db="EMBL/GenBank/DDBJ databases">
        <authorList>
            <consortium name="Pathogen Informatics"/>
        </authorList>
    </citation>
    <scope>NUCLEOTIDE SEQUENCE [LARGE SCALE GENOMIC DNA]</scope>
    <source>
        <strain evidence="1 2">Zambia</strain>
    </source>
</reference>
<dbReference type="EMBL" id="UZAI01001107">
    <property type="protein sequence ID" value="VDO58969.1"/>
    <property type="molecule type" value="Genomic_DNA"/>
</dbReference>
<accession>A0A3P7WYG5</accession>
<keyword evidence="2" id="KW-1185">Reference proteome</keyword>
<evidence type="ECO:0000313" key="2">
    <source>
        <dbReference type="Proteomes" id="UP000277204"/>
    </source>
</evidence>